<evidence type="ECO:0000256" key="4">
    <source>
        <dbReference type="ARBA" id="ARBA00022723"/>
    </source>
</evidence>
<dbReference type="OMA" id="KLQASAY"/>
<keyword evidence="12" id="KW-1185">Reference proteome</keyword>
<dbReference type="Gene3D" id="1.10.489.10">
    <property type="entry name" value="Chloroperoxidase-like"/>
    <property type="match status" value="1"/>
</dbReference>
<organism evidence="11 12">
    <name type="scientific">Aspergillus calidoustus</name>
    <dbReference type="NCBI Taxonomy" id="454130"/>
    <lineage>
        <taxon>Eukaryota</taxon>
        <taxon>Fungi</taxon>
        <taxon>Dikarya</taxon>
        <taxon>Ascomycota</taxon>
        <taxon>Pezizomycotina</taxon>
        <taxon>Eurotiomycetes</taxon>
        <taxon>Eurotiomycetidae</taxon>
        <taxon>Eurotiales</taxon>
        <taxon>Aspergillaceae</taxon>
        <taxon>Aspergillus</taxon>
        <taxon>Aspergillus subgen. Nidulantes</taxon>
    </lineage>
</organism>
<gene>
    <name evidence="11" type="ORF">ASPCAL11351</name>
</gene>
<feature type="chain" id="PRO_5006857733" evidence="9">
    <location>
        <begin position="18"/>
        <end position="267"/>
    </location>
</feature>
<dbReference type="Pfam" id="PF01328">
    <property type="entry name" value="Peroxidase_2"/>
    <property type="match status" value="1"/>
</dbReference>
<comment type="similarity">
    <text evidence="7">Belongs to the chloroperoxidase family.</text>
</comment>
<keyword evidence="4" id="KW-0479">Metal-binding</keyword>
<evidence type="ECO:0000256" key="8">
    <source>
        <dbReference type="SAM" id="MobiDB-lite"/>
    </source>
</evidence>
<dbReference type="EMBL" id="CDMC01000010">
    <property type="protein sequence ID" value="CEL08200.1"/>
    <property type="molecule type" value="Genomic_DNA"/>
</dbReference>
<evidence type="ECO:0000256" key="3">
    <source>
        <dbReference type="ARBA" id="ARBA00022617"/>
    </source>
</evidence>
<evidence type="ECO:0000313" key="12">
    <source>
        <dbReference type="Proteomes" id="UP000054771"/>
    </source>
</evidence>
<feature type="signal peptide" evidence="9">
    <location>
        <begin position="1"/>
        <end position="17"/>
    </location>
</feature>
<keyword evidence="3" id="KW-0349">Heme</keyword>
<evidence type="ECO:0000256" key="1">
    <source>
        <dbReference type="ARBA" id="ARBA00001970"/>
    </source>
</evidence>
<evidence type="ECO:0000256" key="6">
    <source>
        <dbReference type="ARBA" id="ARBA00023004"/>
    </source>
</evidence>
<feature type="domain" description="Heme haloperoxidase family profile" evidence="10">
    <location>
        <begin position="23"/>
        <end position="239"/>
    </location>
</feature>
<accession>A0A0U5GCC9</accession>
<dbReference type="PANTHER" id="PTHR33577:SF7">
    <property type="entry name" value="HEME HALOPEROXIDASE FAMILY PROFILE DOMAIN-CONTAINING PROTEIN"/>
    <property type="match status" value="1"/>
</dbReference>
<keyword evidence="9" id="KW-0732">Signal</keyword>
<keyword evidence="6" id="KW-0408">Iron</keyword>
<feature type="compositionally biased region" description="Low complexity" evidence="8">
    <location>
        <begin position="244"/>
        <end position="256"/>
    </location>
</feature>
<dbReference type="OrthoDB" id="407298at2759"/>
<keyword evidence="2 11" id="KW-0575">Peroxidase</keyword>
<dbReference type="InterPro" id="IPR000028">
    <property type="entry name" value="Chloroperoxidase"/>
</dbReference>
<sequence length="267" mass="29183">MKFTVQSILGLLGLASANPHLHDPHHWHPPGPGDFRGPCPMMNTLANHNFLPHDGRNLTREVVVDALASALNFNESLGSLMFDMAIVANPQPNATYFTLDHLNRHNVLEHDASLSRADAAHGSNHIFNRTIFAQTRAFWTAETLTAQMLANSKIARQIVSRAFNPNYTFTASTEQFSLGEVAAPIIVFGNMDKGEVDRGLVEYFFENERLPTELGWTTKSEPITQEAVLGVSLMIDEAQNLLTGSTEGSGSASAHARGADLHSGLRL</sequence>
<evidence type="ECO:0000259" key="10">
    <source>
        <dbReference type="PROSITE" id="PS51405"/>
    </source>
</evidence>
<dbReference type="GO" id="GO:0046872">
    <property type="term" value="F:metal ion binding"/>
    <property type="evidence" value="ECO:0007669"/>
    <property type="project" value="UniProtKB-KW"/>
</dbReference>
<dbReference type="SUPFAM" id="SSF47571">
    <property type="entry name" value="Cloroperoxidase"/>
    <property type="match status" value="1"/>
</dbReference>
<evidence type="ECO:0000256" key="2">
    <source>
        <dbReference type="ARBA" id="ARBA00022559"/>
    </source>
</evidence>
<dbReference type="InterPro" id="IPR036851">
    <property type="entry name" value="Chloroperoxidase-like_sf"/>
</dbReference>
<name>A0A0U5GCC9_ASPCI</name>
<dbReference type="PROSITE" id="PS51405">
    <property type="entry name" value="HEME_HALOPEROXIDASE"/>
    <property type="match status" value="1"/>
</dbReference>
<comment type="cofactor">
    <cofactor evidence="1">
        <name>heme b</name>
        <dbReference type="ChEBI" id="CHEBI:60344"/>
    </cofactor>
</comment>
<evidence type="ECO:0000256" key="7">
    <source>
        <dbReference type="ARBA" id="ARBA00025795"/>
    </source>
</evidence>
<evidence type="ECO:0000313" key="11">
    <source>
        <dbReference type="EMBL" id="CEL08200.1"/>
    </source>
</evidence>
<reference evidence="12" key="1">
    <citation type="journal article" date="2016" name="Genome Announc.">
        <title>Draft genome sequences of fungus Aspergillus calidoustus.</title>
        <authorList>
            <person name="Horn F."/>
            <person name="Linde J."/>
            <person name="Mattern D.J."/>
            <person name="Walther G."/>
            <person name="Guthke R."/>
            <person name="Scherlach K."/>
            <person name="Martin K."/>
            <person name="Brakhage A.A."/>
            <person name="Petzke L."/>
            <person name="Valiante V."/>
        </authorList>
    </citation>
    <scope>NUCLEOTIDE SEQUENCE [LARGE SCALE GENOMIC DNA]</scope>
    <source>
        <strain evidence="12">SF006504</strain>
    </source>
</reference>
<feature type="region of interest" description="Disordered" evidence="8">
    <location>
        <begin position="244"/>
        <end position="267"/>
    </location>
</feature>
<protein>
    <submittedName>
        <fullName evidence="11">Putative Chloroperoxidase</fullName>
    </submittedName>
</protein>
<proteinExistence type="inferred from homology"/>
<dbReference type="GO" id="GO:0004601">
    <property type="term" value="F:peroxidase activity"/>
    <property type="evidence" value="ECO:0007669"/>
    <property type="project" value="UniProtKB-KW"/>
</dbReference>
<evidence type="ECO:0000256" key="9">
    <source>
        <dbReference type="SAM" id="SignalP"/>
    </source>
</evidence>
<dbReference type="AlphaFoldDB" id="A0A0U5GCC9"/>
<keyword evidence="5" id="KW-0560">Oxidoreductase</keyword>
<dbReference type="PANTHER" id="PTHR33577">
    <property type="entry name" value="STERIGMATOCYSTIN BIOSYNTHESIS PEROXIDASE STCC-RELATED"/>
    <property type="match status" value="1"/>
</dbReference>
<dbReference type="Proteomes" id="UP000054771">
    <property type="component" value="Unassembled WGS sequence"/>
</dbReference>
<dbReference type="STRING" id="454130.A0A0U5GCC9"/>
<evidence type="ECO:0000256" key="5">
    <source>
        <dbReference type="ARBA" id="ARBA00023002"/>
    </source>
</evidence>